<dbReference type="InterPro" id="IPR050693">
    <property type="entry name" value="Hsp70_NEF-Inhibitors"/>
</dbReference>
<protein>
    <recommendedName>
        <fullName evidence="3">Nucleotide exchange factor Fes1 domain-containing protein</fullName>
    </recommendedName>
</protein>
<dbReference type="RefSeq" id="XP_018225424.1">
    <property type="nucleotide sequence ID" value="XM_018370906.1"/>
</dbReference>
<reference evidence="5" key="1">
    <citation type="journal article" date="2016" name="Nat. Commun.">
        <title>Genome analysis of three Pneumocystis species reveals adaptation mechanisms to life exclusively in mammalian hosts.</title>
        <authorList>
            <person name="Ma L."/>
            <person name="Chen Z."/>
            <person name="Huang D.W."/>
            <person name="Kutty G."/>
            <person name="Ishihara M."/>
            <person name="Wang H."/>
            <person name="Abouelleil A."/>
            <person name="Bishop L."/>
            <person name="Davey E."/>
            <person name="Deng R."/>
            <person name="Deng X."/>
            <person name="Fan L."/>
            <person name="Fantoni G."/>
            <person name="Fitzgerald M."/>
            <person name="Gogineni E."/>
            <person name="Goldberg J.M."/>
            <person name="Handley G."/>
            <person name="Hu X."/>
            <person name="Huber C."/>
            <person name="Jiao X."/>
            <person name="Jones K."/>
            <person name="Levin J.Z."/>
            <person name="Liu Y."/>
            <person name="Macdonald P."/>
            <person name="Melnikov A."/>
            <person name="Raley C."/>
            <person name="Sassi M."/>
            <person name="Sherman B.T."/>
            <person name="Song X."/>
            <person name="Sykes S."/>
            <person name="Tran B."/>
            <person name="Walsh L."/>
            <person name="Xia Y."/>
            <person name="Yang J."/>
            <person name="Young S."/>
            <person name="Zeng Q."/>
            <person name="Zheng X."/>
            <person name="Stephens R."/>
            <person name="Nusbaum C."/>
            <person name="Birren B.W."/>
            <person name="Azadi P."/>
            <person name="Lempicki R.A."/>
            <person name="Cuomo C.A."/>
            <person name="Kovacs J.A."/>
        </authorList>
    </citation>
    <scope>NUCLEOTIDE SEQUENCE [LARGE SCALE GENOMIC DNA]</scope>
    <source>
        <strain evidence="5">B80</strain>
    </source>
</reference>
<dbReference type="PANTHER" id="PTHR19316">
    <property type="entry name" value="PROTEIN FOLDING REGULATOR"/>
    <property type="match status" value="1"/>
</dbReference>
<evidence type="ECO:0000313" key="4">
    <source>
        <dbReference type="EMBL" id="KTW27382.1"/>
    </source>
</evidence>
<dbReference type="GO" id="GO:0000774">
    <property type="term" value="F:adenyl-nucleotide exchange factor activity"/>
    <property type="evidence" value="ECO:0007669"/>
    <property type="project" value="TreeGrafter"/>
</dbReference>
<dbReference type="InterPro" id="IPR013918">
    <property type="entry name" value="Nucleotide_exch_fac_Fes1"/>
</dbReference>
<dbReference type="AlphaFoldDB" id="A0A0W4ZG97"/>
<comment type="similarity">
    <text evidence="1">Belongs to the FES1 family.</text>
</comment>
<name>A0A0W4ZG97_PNEC8</name>
<feature type="domain" description="Nucleotide exchange factor Fes1" evidence="3">
    <location>
        <begin position="8"/>
        <end position="84"/>
    </location>
</feature>
<proteinExistence type="inferred from homology"/>
<dbReference type="PANTHER" id="PTHR19316:SF18">
    <property type="entry name" value="HSP70-BINDING PROTEIN 1"/>
    <property type="match status" value="1"/>
</dbReference>
<evidence type="ECO:0000313" key="5">
    <source>
        <dbReference type="Proteomes" id="UP000054454"/>
    </source>
</evidence>
<dbReference type="InterPro" id="IPR011989">
    <property type="entry name" value="ARM-like"/>
</dbReference>
<organism evidence="4 5">
    <name type="scientific">Pneumocystis carinii (strain B80)</name>
    <name type="common">Rat pneumocystis pneumonia agent</name>
    <name type="synonym">Pneumocystis carinii f. sp. carinii</name>
    <dbReference type="NCBI Taxonomy" id="1408658"/>
    <lineage>
        <taxon>Eukaryota</taxon>
        <taxon>Fungi</taxon>
        <taxon>Dikarya</taxon>
        <taxon>Ascomycota</taxon>
        <taxon>Taphrinomycotina</taxon>
        <taxon>Pneumocystomycetes</taxon>
        <taxon>Pneumocystaceae</taxon>
        <taxon>Pneumocystis</taxon>
    </lineage>
</organism>
<dbReference type="GO" id="GO:0005783">
    <property type="term" value="C:endoplasmic reticulum"/>
    <property type="evidence" value="ECO:0007669"/>
    <property type="project" value="TreeGrafter"/>
</dbReference>
<dbReference type="EMBL" id="LFVZ01000010">
    <property type="protein sequence ID" value="KTW27382.1"/>
    <property type="molecule type" value="Genomic_DNA"/>
</dbReference>
<evidence type="ECO:0000256" key="1">
    <source>
        <dbReference type="ARBA" id="ARBA00011045"/>
    </source>
</evidence>
<dbReference type="Pfam" id="PF08609">
    <property type="entry name" value="Fes1"/>
    <property type="match status" value="1"/>
</dbReference>
<dbReference type="Proteomes" id="UP000054454">
    <property type="component" value="Unassembled WGS sequence"/>
</dbReference>
<evidence type="ECO:0000259" key="3">
    <source>
        <dbReference type="Pfam" id="PF08609"/>
    </source>
</evidence>
<dbReference type="GeneID" id="28937109"/>
<keyword evidence="5" id="KW-1185">Reference proteome</keyword>
<evidence type="ECO:0000256" key="2">
    <source>
        <dbReference type="ARBA" id="ARBA00022737"/>
    </source>
</evidence>
<comment type="caution">
    <text evidence="4">The sequence shown here is derived from an EMBL/GenBank/DDBJ whole genome shotgun (WGS) entry which is preliminary data.</text>
</comment>
<dbReference type="InterPro" id="IPR016024">
    <property type="entry name" value="ARM-type_fold"/>
</dbReference>
<dbReference type="SUPFAM" id="SSF48371">
    <property type="entry name" value="ARM repeat"/>
    <property type="match status" value="1"/>
</dbReference>
<accession>A0A0W4ZG97</accession>
<sequence length="294" mass="33969">MSGLGKLLDFTTSFHTERNESDHNTFRSNLDPELIDHILGKDDAVLMKEAMSVICNPNESLENRKTAFENLEMLVEDIYNAKNLANMNMWEPLIQQLSSPEPIIRMHAASVCGTAVQNNFDSQEHFLNNRGFEKVLALFNSDDDPHVRLKSFYAIASEVRNNLSALEEFYKFDGWSILVKYLKDDNYTVLQRKILFFIWTLLLQDTGVDLVIEHIKLNQLQKILVEIIQRKEIQNNALEEVLGSISLLHKKSSIFNMNELMIIKNIIKFIKEKRDFEVISEDSINEISVQFGVI</sequence>
<dbReference type="OrthoDB" id="10250458at2759"/>
<dbReference type="Gene3D" id="1.25.10.10">
    <property type="entry name" value="Leucine-rich Repeat Variant"/>
    <property type="match status" value="1"/>
</dbReference>
<gene>
    <name evidence="4" type="ORF">T552_02361</name>
</gene>
<keyword evidence="2" id="KW-0677">Repeat</keyword>
<dbReference type="VEuPathDB" id="FungiDB:T552_02361"/>